<comment type="caution">
    <text evidence="1">The sequence shown here is derived from an EMBL/GenBank/DDBJ whole genome shotgun (WGS) entry which is preliminary data.</text>
</comment>
<proteinExistence type="predicted"/>
<evidence type="ECO:0000313" key="1">
    <source>
        <dbReference type="EMBL" id="GER57190.1"/>
    </source>
</evidence>
<keyword evidence="1" id="KW-0378">Hydrolase</keyword>
<dbReference type="AlphaFoldDB" id="A0A5A7RJ49"/>
<dbReference type="Proteomes" id="UP000325081">
    <property type="component" value="Unassembled WGS sequence"/>
</dbReference>
<reference evidence="2" key="1">
    <citation type="journal article" date="2019" name="Curr. Biol.">
        <title>Genome Sequence of Striga asiatica Provides Insight into the Evolution of Plant Parasitism.</title>
        <authorList>
            <person name="Yoshida S."/>
            <person name="Kim S."/>
            <person name="Wafula E.K."/>
            <person name="Tanskanen J."/>
            <person name="Kim Y.M."/>
            <person name="Honaas L."/>
            <person name="Yang Z."/>
            <person name="Spallek T."/>
            <person name="Conn C.E."/>
            <person name="Ichihashi Y."/>
            <person name="Cheong K."/>
            <person name="Cui S."/>
            <person name="Der J.P."/>
            <person name="Gundlach H."/>
            <person name="Jiao Y."/>
            <person name="Hori C."/>
            <person name="Ishida J.K."/>
            <person name="Kasahara H."/>
            <person name="Kiba T."/>
            <person name="Kim M.S."/>
            <person name="Koo N."/>
            <person name="Laohavisit A."/>
            <person name="Lee Y.H."/>
            <person name="Lumba S."/>
            <person name="McCourt P."/>
            <person name="Mortimer J.C."/>
            <person name="Mutuku J.M."/>
            <person name="Nomura T."/>
            <person name="Sasaki-Sekimoto Y."/>
            <person name="Seto Y."/>
            <person name="Wang Y."/>
            <person name="Wakatake T."/>
            <person name="Sakakibara H."/>
            <person name="Demura T."/>
            <person name="Yamaguchi S."/>
            <person name="Yoneyama K."/>
            <person name="Manabe R.I."/>
            <person name="Nelson D.C."/>
            <person name="Schulman A.H."/>
            <person name="Timko M.P."/>
            <person name="dePamphilis C.W."/>
            <person name="Choi D."/>
            <person name="Shirasu K."/>
        </authorList>
    </citation>
    <scope>NUCLEOTIDE SEQUENCE [LARGE SCALE GENOMIC DNA]</scope>
    <source>
        <strain evidence="2">cv. UVA1</strain>
    </source>
</reference>
<protein>
    <submittedName>
        <fullName evidence="1">Serine carboxypeptidase-like 45</fullName>
    </submittedName>
</protein>
<evidence type="ECO:0000313" key="2">
    <source>
        <dbReference type="Proteomes" id="UP000325081"/>
    </source>
</evidence>
<keyword evidence="1" id="KW-0121">Carboxypeptidase</keyword>
<keyword evidence="1" id="KW-0645">Protease</keyword>
<sequence length="130" mass="14633">MKTYLKIEEVRIKVLLLGVHELCYSQHNDGATILRRALEEKGLIQKGKLFSFEAGFERGGGGDEELSLTLERERDIERGVTGERDKVKRRGKPGHRWSCPWVDANVSRLRGSLSFAKVRGASFPMPFSSG</sequence>
<organism evidence="1 2">
    <name type="scientific">Striga asiatica</name>
    <name type="common">Asiatic witchweed</name>
    <name type="synonym">Buchnera asiatica</name>
    <dbReference type="NCBI Taxonomy" id="4170"/>
    <lineage>
        <taxon>Eukaryota</taxon>
        <taxon>Viridiplantae</taxon>
        <taxon>Streptophyta</taxon>
        <taxon>Embryophyta</taxon>
        <taxon>Tracheophyta</taxon>
        <taxon>Spermatophyta</taxon>
        <taxon>Magnoliopsida</taxon>
        <taxon>eudicotyledons</taxon>
        <taxon>Gunneridae</taxon>
        <taxon>Pentapetalae</taxon>
        <taxon>asterids</taxon>
        <taxon>lamiids</taxon>
        <taxon>Lamiales</taxon>
        <taxon>Orobanchaceae</taxon>
        <taxon>Buchnereae</taxon>
        <taxon>Striga</taxon>
    </lineage>
</organism>
<accession>A0A5A7RJ49</accession>
<gene>
    <name evidence="1" type="ORF">STAS_34986</name>
</gene>
<dbReference type="EMBL" id="BKCP01013181">
    <property type="protein sequence ID" value="GER57190.1"/>
    <property type="molecule type" value="Genomic_DNA"/>
</dbReference>
<name>A0A5A7RJ49_STRAF</name>
<keyword evidence="2" id="KW-1185">Reference proteome</keyword>
<dbReference type="GO" id="GO:0004180">
    <property type="term" value="F:carboxypeptidase activity"/>
    <property type="evidence" value="ECO:0007669"/>
    <property type="project" value="UniProtKB-KW"/>
</dbReference>